<dbReference type="EMBL" id="MU006782">
    <property type="protein sequence ID" value="KAF2641766.1"/>
    <property type="molecule type" value="Genomic_DNA"/>
</dbReference>
<dbReference type="Proteomes" id="UP000799753">
    <property type="component" value="Unassembled WGS sequence"/>
</dbReference>
<feature type="region of interest" description="Disordered" evidence="1">
    <location>
        <begin position="257"/>
        <end position="279"/>
    </location>
</feature>
<dbReference type="OrthoDB" id="3799546at2759"/>
<dbReference type="AlphaFoldDB" id="A0A6A6S1N9"/>
<evidence type="ECO:0000313" key="3">
    <source>
        <dbReference type="Proteomes" id="UP000799753"/>
    </source>
</evidence>
<evidence type="ECO:0000313" key="2">
    <source>
        <dbReference type="EMBL" id="KAF2641766.1"/>
    </source>
</evidence>
<organism evidence="2 3">
    <name type="scientific">Massarina eburnea CBS 473.64</name>
    <dbReference type="NCBI Taxonomy" id="1395130"/>
    <lineage>
        <taxon>Eukaryota</taxon>
        <taxon>Fungi</taxon>
        <taxon>Dikarya</taxon>
        <taxon>Ascomycota</taxon>
        <taxon>Pezizomycotina</taxon>
        <taxon>Dothideomycetes</taxon>
        <taxon>Pleosporomycetidae</taxon>
        <taxon>Pleosporales</taxon>
        <taxon>Massarineae</taxon>
        <taxon>Massarinaceae</taxon>
        <taxon>Massarina</taxon>
    </lineage>
</organism>
<protein>
    <submittedName>
        <fullName evidence="2">Uncharacterized protein</fullName>
    </submittedName>
</protein>
<sequence length="576" mass="64385">MAPKRKADEAMHTSQLYISAHIQRPTLKKAKRQDTATATPADFDALGPAGPSLHLPIAAPGTTVSLDFDTKINDGGSAKNEEAETQNPGEEGKPTTISVNTFNAVSHDVDDDNNTSPIIINDASSMNVKNTPPVISAPIRPTGKLNAAQKAAYDAANQAYRAEQLEWIIITKENNLPNTYGSHSTTTGPLQNPQVASLYGARYMGYGKKVTGAAISKRYLHGRQAFYDAHPTYPRAIVYAGQPSLNQVLQQHTTIAPETPISNTTSPSNDATSAQLPDETKVDSRYQANFFGHLDDLPLHLVEVTVVSNAGVDYGTVFISKQDLQVGSELYNTQFFEPGIYLRKMKVNAPNRIAVERYASCLEQGRTLPAHDFGLKENHKSAQSVTYYPTSTPIDWDFEAYANLYLVATAFKDDAVRNLVLHRWYHHFQRGEVELYIAIPAMNNFFDKTETDDVARNFWLKALYFSGAKAGDRLPDGNVWHEDIVEALKSLEKMKKDAVVYPWHLGIKEFCRDYHYHDQINDCYYLSGIRLQRAGGRFLLEYKAIVVRLLYAKEKNLVHTERERIAKELAKMHRSS</sequence>
<evidence type="ECO:0000256" key="1">
    <source>
        <dbReference type="SAM" id="MobiDB-lite"/>
    </source>
</evidence>
<feature type="region of interest" description="Disordered" evidence="1">
    <location>
        <begin position="20"/>
        <end position="47"/>
    </location>
</feature>
<gene>
    <name evidence="2" type="ORF">P280DRAFT_541209</name>
</gene>
<feature type="compositionally biased region" description="Low complexity" evidence="1">
    <location>
        <begin position="35"/>
        <end position="45"/>
    </location>
</feature>
<feature type="compositionally biased region" description="Polar residues" evidence="1">
    <location>
        <begin position="257"/>
        <end position="275"/>
    </location>
</feature>
<name>A0A6A6S1N9_9PLEO</name>
<keyword evidence="3" id="KW-1185">Reference proteome</keyword>
<reference evidence="2" key="1">
    <citation type="journal article" date="2020" name="Stud. Mycol.">
        <title>101 Dothideomycetes genomes: a test case for predicting lifestyles and emergence of pathogens.</title>
        <authorList>
            <person name="Haridas S."/>
            <person name="Albert R."/>
            <person name="Binder M."/>
            <person name="Bloem J."/>
            <person name="Labutti K."/>
            <person name="Salamov A."/>
            <person name="Andreopoulos B."/>
            <person name="Baker S."/>
            <person name="Barry K."/>
            <person name="Bills G."/>
            <person name="Bluhm B."/>
            <person name="Cannon C."/>
            <person name="Castanera R."/>
            <person name="Culley D."/>
            <person name="Daum C."/>
            <person name="Ezra D."/>
            <person name="Gonzalez J."/>
            <person name="Henrissat B."/>
            <person name="Kuo A."/>
            <person name="Liang C."/>
            <person name="Lipzen A."/>
            <person name="Lutzoni F."/>
            <person name="Magnuson J."/>
            <person name="Mondo S."/>
            <person name="Nolan M."/>
            <person name="Ohm R."/>
            <person name="Pangilinan J."/>
            <person name="Park H.-J."/>
            <person name="Ramirez L."/>
            <person name="Alfaro M."/>
            <person name="Sun H."/>
            <person name="Tritt A."/>
            <person name="Yoshinaga Y."/>
            <person name="Zwiers L.-H."/>
            <person name="Turgeon B."/>
            <person name="Goodwin S."/>
            <person name="Spatafora J."/>
            <person name="Crous P."/>
            <person name="Grigoriev I."/>
        </authorList>
    </citation>
    <scope>NUCLEOTIDE SEQUENCE</scope>
    <source>
        <strain evidence="2">CBS 473.64</strain>
    </source>
</reference>
<feature type="region of interest" description="Disordered" evidence="1">
    <location>
        <begin position="69"/>
        <end position="96"/>
    </location>
</feature>
<accession>A0A6A6S1N9</accession>
<proteinExistence type="predicted"/>